<dbReference type="SUPFAM" id="SSF143597">
    <property type="entry name" value="YojJ-like"/>
    <property type="match status" value="1"/>
</dbReference>
<dbReference type="PROSITE" id="PS51794">
    <property type="entry name" value="DAC"/>
    <property type="match status" value="1"/>
</dbReference>
<protein>
    <recommendedName>
        <fullName evidence="10">Diadenylate cyclase</fullName>
        <shortName evidence="10">DAC</shortName>
        <ecNumber evidence="10">2.7.7.85</ecNumber>
    </recommendedName>
    <alternativeName>
        <fullName evidence="10">Cyclic-di-AMP synthase</fullName>
        <shortName evidence="10">c-di-AMP synthase</shortName>
    </alternativeName>
</protein>
<evidence type="ECO:0000256" key="4">
    <source>
        <dbReference type="ARBA" id="ARBA00022692"/>
    </source>
</evidence>
<feature type="transmembrane region" description="Helical" evidence="10">
    <location>
        <begin position="43"/>
        <end position="66"/>
    </location>
</feature>
<dbReference type="FunFam" id="3.40.1700.10:FF:000002">
    <property type="entry name" value="Diadenylate cyclase"/>
    <property type="match status" value="1"/>
</dbReference>
<dbReference type="GO" id="GO:0005524">
    <property type="term" value="F:ATP binding"/>
    <property type="evidence" value="ECO:0007669"/>
    <property type="project" value="UniProtKB-UniRule"/>
</dbReference>
<dbReference type="EC" id="2.7.7.85" evidence="10"/>
<feature type="region of interest" description="Disordered" evidence="11">
    <location>
        <begin position="292"/>
        <end position="318"/>
    </location>
</feature>
<evidence type="ECO:0000256" key="9">
    <source>
        <dbReference type="ARBA" id="ARBA00023136"/>
    </source>
</evidence>
<dbReference type="NCBIfam" id="TIGR00159">
    <property type="entry name" value="diadenylate cyclase CdaA"/>
    <property type="match status" value="1"/>
</dbReference>
<reference evidence="13" key="1">
    <citation type="submission" date="2012-11" db="EMBL/GenBank/DDBJ databases">
        <title>Dependencies among metagenomic species, viruses, plasmids and units of genetic variation.</title>
        <authorList>
            <person name="Nielsen H.B."/>
            <person name="Almeida M."/>
            <person name="Juncker A.S."/>
            <person name="Rasmussen S."/>
            <person name="Li J."/>
            <person name="Sunagawa S."/>
            <person name="Plichta D."/>
            <person name="Gautier L."/>
            <person name="Le Chatelier E."/>
            <person name="Peletier E."/>
            <person name="Bonde I."/>
            <person name="Nielsen T."/>
            <person name="Manichanh C."/>
            <person name="Arumugam M."/>
            <person name="Batto J."/>
            <person name="Santos M.B.Q.D."/>
            <person name="Blom N."/>
            <person name="Borruel N."/>
            <person name="Burgdorf K.S."/>
            <person name="Boumezbeur F."/>
            <person name="Casellas F."/>
            <person name="Dore J."/>
            <person name="Guarner F."/>
            <person name="Hansen T."/>
            <person name="Hildebrand F."/>
            <person name="Kaas R.S."/>
            <person name="Kennedy S."/>
            <person name="Kristiansen K."/>
            <person name="Kultima J.R."/>
            <person name="Leonard P."/>
            <person name="Levenez F."/>
            <person name="Lund O."/>
            <person name="Moumen B."/>
            <person name="Le Paslier D."/>
            <person name="Pons N."/>
            <person name="Pedersen O."/>
            <person name="Prifti E."/>
            <person name="Qin J."/>
            <person name="Raes J."/>
            <person name="Tap J."/>
            <person name="Tims S."/>
            <person name="Ussery D.W."/>
            <person name="Yamada T."/>
            <person name="MetaHit consortium"/>
            <person name="Renault P."/>
            <person name="Sicheritz-Ponten T."/>
            <person name="Bork P."/>
            <person name="Wang J."/>
            <person name="Brunak S."/>
            <person name="Ehrlich S.D."/>
        </authorList>
    </citation>
    <scope>NUCLEOTIDE SEQUENCE [LARGE SCALE GENOMIC DNA]</scope>
</reference>
<comment type="function">
    <text evidence="10">Catalyzes the condensation of 2 ATP molecules into cyclic di-AMP (c-di-AMP), a second messenger used to regulate differing processes in different bacteria.</text>
</comment>
<evidence type="ECO:0000256" key="11">
    <source>
        <dbReference type="SAM" id="MobiDB-lite"/>
    </source>
</evidence>
<dbReference type="GO" id="GO:0004016">
    <property type="term" value="F:adenylate cyclase activity"/>
    <property type="evidence" value="ECO:0007669"/>
    <property type="project" value="UniProtKB-UniRule"/>
</dbReference>
<dbReference type="InterPro" id="IPR036888">
    <property type="entry name" value="DNA_integrity_DisA_N_sf"/>
</dbReference>
<keyword evidence="6 10" id="KW-0547">Nucleotide-binding</keyword>
<evidence type="ECO:0000313" key="14">
    <source>
        <dbReference type="Proteomes" id="UP000018093"/>
    </source>
</evidence>
<evidence type="ECO:0000256" key="3">
    <source>
        <dbReference type="ARBA" id="ARBA00022679"/>
    </source>
</evidence>
<dbReference type="InterPro" id="IPR045585">
    <property type="entry name" value="CdaA_N"/>
</dbReference>
<name>R7G7H9_9FIRM</name>
<dbReference type="AlphaFoldDB" id="R7G7H9"/>
<sequence length="421" mass="46737">MFSYFTLDNLWTLLWQMVDIGSVWALVYYCLRIVKNNSRTIQIFKGVLLIVIIRFVATKVGLHTIASLADSIMNWGVVAIIIIFQPEIRSILEKIGKTSVFSGISTLTINERENLVNELVKACSEMSKTKTGALISIEQGHSLSDFIKTGTSMNSVVSSELLCSIFQYGTPLHDGAVIIQGVKIACAAAYFPPTTRELPTSYGARHRAAVGISEITDSITIVVSEETGNISIAQNGTLTVMSEASLKEFLLSIVGNQSTAKEKEEQQKETLKEQEAVHGKKPGVFAHYFKGKGRKTKDSSETISYTEKKKKEESVDIIQPETDLHDKLEIEDLAQKQATGLDQLFDNILNEGDKNEEAKPKKKRKKKAAQTKETNASKEENPKKEDGLSTLAHMSQELMEDVVEPETIVLHYESDEEGRDS</sequence>
<keyword evidence="4 10" id="KW-0812">Transmembrane</keyword>
<dbReference type="GO" id="GO:0106408">
    <property type="term" value="F:diadenylate cyclase activity"/>
    <property type="evidence" value="ECO:0007669"/>
    <property type="project" value="UniProtKB-EC"/>
</dbReference>
<feature type="transmembrane region" description="Helical" evidence="10">
    <location>
        <begin position="12"/>
        <end position="31"/>
    </location>
</feature>
<accession>R7G7H9</accession>
<dbReference type="RefSeq" id="WP_022420519.1">
    <property type="nucleotide sequence ID" value="NZ_FR898583.1"/>
</dbReference>
<dbReference type="Pfam" id="PF19293">
    <property type="entry name" value="CdaA_N"/>
    <property type="match status" value="1"/>
</dbReference>
<evidence type="ECO:0000256" key="8">
    <source>
        <dbReference type="ARBA" id="ARBA00022989"/>
    </source>
</evidence>
<evidence type="ECO:0000256" key="10">
    <source>
        <dbReference type="HAMAP-Rule" id="MF_01499"/>
    </source>
</evidence>
<keyword evidence="2 10" id="KW-1003">Cell membrane</keyword>
<dbReference type="PANTHER" id="PTHR34185:SF1">
    <property type="entry name" value="DIADENYLATE CYCLASE"/>
    <property type="match status" value="1"/>
</dbReference>
<comment type="similarity">
    <text evidence="10">Belongs to the adenylate cyclase family. DacA/CdaA subfamily.</text>
</comment>
<gene>
    <name evidence="10" type="primary">dacA</name>
    <name evidence="13" type="ORF">BN631_01209</name>
</gene>
<evidence type="ECO:0000259" key="12">
    <source>
        <dbReference type="PROSITE" id="PS51794"/>
    </source>
</evidence>
<evidence type="ECO:0000256" key="1">
    <source>
        <dbReference type="ARBA" id="ARBA00000877"/>
    </source>
</evidence>
<keyword evidence="8 10" id="KW-1133">Transmembrane helix</keyword>
<keyword evidence="7 10" id="KW-0067">ATP-binding</keyword>
<keyword evidence="9 10" id="KW-0472">Membrane</keyword>
<feature type="domain" description="DAC" evidence="12">
    <location>
        <begin position="85"/>
        <end position="244"/>
    </location>
</feature>
<evidence type="ECO:0000256" key="7">
    <source>
        <dbReference type="ARBA" id="ARBA00022840"/>
    </source>
</evidence>
<evidence type="ECO:0000256" key="6">
    <source>
        <dbReference type="ARBA" id="ARBA00022741"/>
    </source>
</evidence>
<feature type="compositionally biased region" description="Basic residues" evidence="11">
    <location>
        <begin position="360"/>
        <end position="369"/>
    </location>
</feature>
<feature type="region of interest" description="Disordered" evidence="11">
    <location>
        <begin position="351"/>
        <end position="421"/>
    </location>
</feature>
<feature type="compositionally biased region" description="Basic and acidic residues" evidence="11">
    <location>
        <begin position="296"/>
        <end position="314"/>
    </location>
</feature>
<dbReference type="InterPro" id="IPR034701">
    <property type="entry name" value="CdaA"/>
</dbReference>
<dbReference type="EMBL" id="CBIN010000129">
    <property type="protein sequence ID" value="CDE22723.1"/>
    <property type="molecule type" value="Genomic_DNA"/>
</dbReference>
<comment type="subunit">
    <text evidence="10">Probably a homodimer.</text>
</comment>
<dbReference type="Gene3D" id="3.40.1700.10">
    <property type="entry name" value="DNA integrity scanning protein, DisA, N-terminal domain"/>
    <property type="match status" value="1"/>
</dbReference>
<evidence type="ECO:0000256" key="2">
    <source>
        <dbReference type="ARBA" id="ARBA00022475"/>
    </source>
</evidence>
<feature type="compositionally biased region" description="Basic and acidic residues" evidence="11">
    <location>
        <begin position="375"/>
        <end position="387"/>
    </location>
</feature>
<dbReference type="HAMAP" id="MF_01499">
    <property type="entry name" value="DacA"/>
    <property type="match status" value="1"/>
</dbReference>
<dbReference type="InterPro" id="IPR050338">
    <property type="entry name" value="DisA"/>
</dbReference>
<comment type="catalytic activity">
    <reaction evidence="1 10">
        <text>2 ATP = 3',3'-c-di-AMP + 2 diphosphate</text>
        <dbReference type="Rhea" id="RHEA:35655"/>
        <dbReference type="ChEBI" id="CHEBI:30616"/>
        <dbReference type="ChEBI" id="CHEBI:33019"/>
        <dbReference type="ChEBI" id="CHEBI:71500"/>
        <dbReference type="EC" id="2.7.7.85"/>
    </reaction>
</comment>
<dbReference type="Proteomes" id="UP000018093">
    <property type="component" value="Unassembled WGS sequence"/>
</dbReference>
<dbReference type="Pfam" id="PF02457">
    <property type="entry name" value="DAC"/>
    <property type="match status" value="1"/>
</dbReference>
<comment type="caution">
    <text evidence="13">The sequence shown here is derived from an EMBL/GenBank/DDBJ whole genome shotgun (WGS) entry which is preliminary data.</text>
</comment>
<proteinExistence type="inferred from homology"/>
<keyword evidence="5 10" id="KW-0548">Nucleotidyltransferase</keyword>
<organism evidence="13 14">
    <name type="scientific">Amedibacillus dolichus CAG:375</name>
    <dbReference type="NCBI Taxonomy" id="1263076"/>
    <lineage>
        <taxon>Bacteria</taxon>
        <taxon>Bacillati</taxon>
        <taxon>Bacillota</taxon>
        <taxon>Erysipelotrichia</taxon>
        <taxon>Erysipelotrichales</taxon>
        <taxon>Erysipelotrichaceae</taxon>
        <taxon>Amedibacillus</taxon>
    </lineage>
</organism>
<keyword evidence="3 10" id="KW-0808">Transferase</keyword>
<evidence type="ECO:0000313" key="13">
    <source>
        <dbReference type="EMBL" id="CDE22723.1"/>
    </source>
</evidence>
<dbReference type="PANTHER" id="PTHR34185">
    <property type="entry name" value="DIADENYLATE CYCLASE"/>
    <property type="match status" value="1"/>
</dbReference>
<dbReference type="InterPro" id="IPR003390">
    <property type="entry name" value="DNA_integrity_scan_DisA_N"/>
</dbReference>
<comment type="caution">
    <text evidence="10">Lacks conserved residue(s) required for the propagation of feature annotation.</text>
</comment>
<dbReference type="GO" id="GO:0006171">
    <property type="term" value="P:cAMP biosynthetic process"/>
    <property type="evidence" value="ECO:0007669"/>
    <property type="project" value="InterPro"/>
</dbReference>
<evidence type="ECO:0000256" key="5">
    <source>
        <dbReference type="ARBA" id="ARBA00022695"/>
    </source>
</evidence>